<dbReference type="Proteomes" id="UP000464754">
    <property type="component" value="Chromosome"/>
</dbReference>
<organism evidence="3 4">
    <name type="scientific">Amedibacterium intestinale</name>
    <dbReference type="NCBI Taxonomy" id="2583452"/>
    <lineage>
        <taxon>Bacteria</taxon>
        <taxon>Bacillati</taxon>
        <taxon>Bacillota</taxon>
        <taxon>Erysipelotrichia</taxon>
        <taxon>Erysipelotrichales</taxon>
        <taxon>Erysipelotrichaceae</taxon>
        <taxon>Amedibacterium</taxon>
    </lineage>
</organism>
<protein>
    <recommendedName>
        <fullName evidence="5">Stage III sporulation protein AH</fullName>
    </recommendedName>
</protein>
<keyword evidence="2" id="KW-1133">Transmembrane helix</keyword>
<evidence type="ECO:0000256" key="1">
    <source>
        <dbReference type="SAM" id="MobiDB-lite"/>
    </source>
</evidence>
<keyword evidence="4" id="KW-1185">Reference proteome</keyword>
<feature type="region of interest" description="Disordered" evidence="1">
    <location>
        <begin position="35"/>
        <end position="67"/>
    </location>
</feature>
<feature type="compositionally biased region" description="Basic and acidic residues" evidence="1">
    <location>
        <begin position="44"/>
        <end position="66"/>
    </location>
</feature>
<dbReference type="KEGG" id="aarg:Aargi30884_05500"/>
<dbReference type="Gene3D" id="1.10.287.4300">
    <property type="entry name" value="Stage III sporulation protein AH-like"/>
    <property type="match status" value="1"/>
</dbReference>
<evidence type="ECO:0000256" key="2">
    <source>
        <dbReference type="SAM" id="Phobius"/>
    </source>
</evidence>
<keyword evidence="2" id="KW-0812">Transmembrane</keyword>
<sequence>MNKQALAFLTMFSLILMLSVYYVTLPNDNMSVMTQDGKAQSEAMMEKENKEENKENTKETQEKNTDEVLALQEEIEKKEDEEIHKQETIVSKDNTSSEDKQNAVAKMESIKDAKELQKKIVEALKQQNIKSAVEITDKNCIINVFNMENNMENAKKAMNAAYSITKDDYFIEVVFKDA</sequence>
<evidence type="ECO:0008006" key="5">
    <source>
        <dbReference type="Google" id="ProtNLM"/>
    </source>
</evidence>
<feature type="transmembrane region" description="Helical" evidence="2">
    <location>
        <begin position="6"/>
        <end position="25"/>
    </location>
</feature>
<proteinExistence type="predicted"/>
<evidence type="ECO:0000313" key="3">
    <source>
        <dbReference type="EMBL" id="BBK21647.1"/>
    </source>
</evidence>
<gene>
    <name evidence="3" type="ORF">Aargi30884_05500</name>
</gene>
<dbReference type="InterPro" id="IPR038503">
    <property type="entry name" value="SpoIIIAH_sf"/>
</dbReference>
<name>A0A6N4TG16_9FIRM</name>
<dbReference type="EMBL" id="AP019695">
    <property type="protein sequence ID" value="BBK21647.1"/>
    <property type="molecule type" value="Genomic_DNA"/>
</dbReference>
<keyword evidence="2" id="KW-0472">Membrane</keyword>
<reference evidence="4" key="1">
    <citation type="submission" date="2019-05" db="EMBL/GenBank/DDBJ databases">
        <title>Complete genome sequencing of Absiella argi strain JCM 30884.</title>
        <authorList>
            <person name="Sakamoto M."/>
            <person name="Murakami T."/>
            <person name="Mori H."/>
        </authorList>
    </citation>
    <scope>NUCLEOTIDE SEQUENCE [LARGE SCALE GENOMIC DNA]</scope>
    <source>
        <strain evidence="4">JCM 30884</strain>
    </source>
</reference>
<feature type="region of interest" description="Disordered" evidence="1">
    <location>
        <begin position="79"/>
        <end position="101"/>
    </location>
</feature>
<dbReference type="AlphaFoldDB" id="A0A6N4TG16"/>
<accession>A0A6N4TG16</accession>
<evidence type="ECO:0000313" key="4">
    <source>
        <dbReference type="Proteomes" id="UP000464754"/>
    </source>
</evidence>
<dbReference type="RefSeq" id="WP_115714865.1">
    <property type="nucleotide sequence ID" value="NZ_AP019695.1"/>
</dbReference>